<dbReference type="SUPFAM" id="SSF47473">
    <property type="entry name" value="EF-hand"/>
    <property type="match status" value="1"/>
</dbReference>
<dbReference type="EMBL" id="CP001016">
    <property type="protein sequence ID" value="ACB93879.1"/>
    <property type="molecule type" value="Genomic_DNA"/>
</dbReference>
<evidence type="ECO:0000256" key="1">
    <source>
        <dbReference type="SAM" id="SignalP"/>
    </source>
</evidence>
<dbReference type="HOGENOM" id="CLU_091273_5_0_5"/>
<dbReference type="Pfam" id="PF13202">
    <property type="entry name" value="EF-hand_5"/>
    <property type="match status" value="3"/>
</dbReference>
<dbReference type="InterPro" id="IPR002048">
    <property type="entry name" value="EF_hand_dom"/>
</dbReference>
<evidence type="ECO:0000313" key="4">
    <source>
        <dbReference type="Proteomes" id="UP000001695"/>
    </source>
</evidence>
<reference evidence="4" key="1">
    <citation type="submission" date="2008-03" db="EMBL/GenBank/DDBJ databases">
        <title>Complete sequence of chromosome of Beijerinckia indica subsp. indica ATCC 9039.</title>
        <authorList>
            <consortium name="US DOE Joint Genome Institute"/>
            <person name="Copeland A."/>
            <person name="Lucas S."/>
            <person name="Lapidus A."/>
            <person name="Glavina del Rio T."/>
            <person name="Dalin E."/>
            <person name="Tice H."/>
            <person name="Bruce D."/>
            <person name="Goodwin L."/>
            <person name="Pitluck S."/>
            <person name="LaButti K."/>
            <person name="Schmutz J."/>
            <person name="Larimer F."/>
            <person name="Land M."/>
            <person name="Hauser L."/>
            <person name="Kyrpides N."/>
            <person name="Mikhailova N."/>
            <person name="Dunfield P.F."/>
            <person name="Dedysh S.N."/>
            <person name="Liesack W."/>
            <person name="Saw J.H."/>
            <person name="Alam M."/>
            <person name="Chen Y."/>
            <person name="Murrell J.C."/>
            <person name="Richardson P."/>
        </authorList>
    </citation>
    <scope>NUCLEOTIDE SEQUENCE [LARGE SCALE GENOMIC DNA]</scope>
    <source>
        <strain evidence="4">ATCC 9039 / DSM 1715 / NCIMB 8712</strain>
    </source>
</reference>
<dbReference type="PROSITE" id="PS50222">
    <property type="entry name" value="EF_HAND_2"/>
    <property type="match status" value="2"/>
</dbReference>
<organism evidence="3 4">
    <name type="scientific">Beijerinckia indica subsp. indica (strain ATCC 9039 / DSM 1715 / NCIMB 8712)</name>
    <dbReference type="NCBI Taxonomy" id="395963"/>
    <lineage>
        <taxon>Bacteria</taxon>
        <taxon>Pseudomonadati</taxon>
        <taxon>Pseudomonadota</taxon>
        <taxon>Alphaproteobacteria</taxon>
        <taxon>Hyphomicrobiales</taxon>
        <taxon>Beijerinckiaceae</taxon>
        <taxon>Beijerinckia</taxon>
    </lineage>
</organism>
<dbReference type="GO" id="GO:0005509">
    <property type="term" value="F:calcium ion binding"/>
    <property type="evidence" value="ECO:0007669"/>
    <property type="project" value="InterPro"/>
</dbReference>
<feature type="domain" description="EF-hand" evidence="2">
    <location>
        <begin position="29"/>
        <end position="64"/>
    </location>
</feature>
<dbReference type="KEGG" id="bid:Bind_0223"/>
<reference evidence="3 4" key="2">
    <citation type="journal article" date="2010" name="J. Bacteriol.">
        <title>Complete genome sequence of Beijerinckia indica subsp. indica.</title>
        <authorList>
            <person name="Tamas I."/>
            <person name="Dedysh S.N."/>
            <person name="Liesack W."/>
            <person name="Stott M.B."/>
            <person name="Alam M."/>
            <person name="Murrell J.C."/>
            <person name="Dunfield P.F."/>
        </authorList>
    </citation>
    <scope>NUCLEOTIDE SEQUENCE [LARGE SCALE GENOMIC DNA]</scope>
    <source>
        <strain evidence="4">ATCC 9039 / DSM 1715 / NCIMB 8712</strain>
    </source>
</reference>
<evidence type="ECO:0000313" key="3">
    <source>
        <dbReference type="EMBL" id="ACB93879.1"/>
    </source>
</evidence>
<dbReference type="AlphaFoldDB" id="B2ICJ0"/>
<accession>B2ICJ0</accession>
<evidence type="ECO:0000259" key="2">
    <source>
        <dbReference type="PROSITE" id="PS50222"/>
    </source>
</evidence>
<dbReference type="InterPro" id="IPR018247">
    <property type="entry name" value="EF_Hand_1_Ca_BS"/>
</dbReference>
<keyword evidence="4" id="KW-1185">Reference proteome</keyword>
<keyword evidence="1" id="KW-0732">Signal</keyword>
<name>B2ICJ0_BEII9</name>
<dbReference type="Proteomes" id="UP000001695">
    <property type="component" value="Chromosome"/>
</dbReference>
<feature type="domain" description="EF-hand" evidence="2">
    <location>
        <begin position="102"/>
        <end position="137"/>
    </location>
</feature>
<sequence>MTFLPFGKSASGKNVFRILLLACALTALSRPSVAASLLERYDANGNGVLDAEEAKDAAEDSFDDIDKDDTDTLDREEIGFRLTDAEFAAADLDHDGVLSEYEYIALVKNRFEKADKDHDGSLSQAELATRAGQAFLRVLQ</sequence>
<feature type="signal peptide" evidence="1">
    <location>
        <begin position="1"/>
        <end position="34"/>
    </location>
</feature>
<dbReference type="PROSITE" id="PS00018">
    <property type="entry name" value="EF_HAND_1"/>
    <property type="match status" value="1"/>
</dbReference>
<proteinExistence type="predicted"/>
<protein>
    <recommendedName>
        <fullName evidence="2">EF-hand domain-containing protein</fullName>
    </recommendedName>
</protein>
<gene>
    <name evidence="3" type="ordered locus">Bind_0223</name>
</gene>
<dbReference type="eggNOG" id="COG5126">
    <property type="taxonomic scope" value="Bacteria"/>
</dbReference>
<dbReference type="OrthoDB" id="8453759at2"/>
<dbReference type="RefSeq" id="WP_012383237.1">
    <property type="nucleotide sequence ID" value="NC_010581.1"/>
</dbReference>
<feature type="chain" id="PRO_5002778681" description="EF-hand domain-containing protein" evidence="1">
    <location>
        <begin position="35"/>
        <end position="140"/>
    </location>
</feature>
<dbReference type="Gene3D" id="1.10.238.10">
    <property type="entry name" value="EF-hand"/>
    <property type="match status" value="1"/>
</dbReference>
<dbReference type="InterPro" id="IPR011992">
    <property type="entry name" value="EF-hand-dom_pair"/>
</dbReference>